<evidence type="ECO:0000256" key="3">
    <source>
        <dbReference type="ARBA" id="ARBA00011738"/>
    </source>
</evidence>
<dbReference type="EMBL" id="JACNJD010000258">
    <property type="protein sequence ID" value="MBC8178142.1"/>
    <property type="molecule type" value="Genomic_DNA"/>
</dbReference>
<name>A0A8J6MZL1_9DELT</name>
<sequence length="316" mass="34757">MSSLDNIKRVTVLGQGVMGPDIALSFALSGYEVTAVDILEEPLERAAKKTSLNCQQMVEGGILTEQEAVSAQNRITRTLEWKESVSSADFIMEAVPEDMETKQDVFSRCDALCSKDIIIASNTSSMSITRIASKMKQPERAITAHWTIPAHLSPMVETVCGEKTSAETKGLAFELLKATGKHPVLCKDTPGFIHNYLQFALINAALALIEQKAASPEDIDSVVRNGFGLRLASVGPIQFLDMCGLDTVHNVLKYLHEITRNPGYKPPEVIREKVNKGELGVKTGKGFYSYEMPGSNEFWAQTNKGIIRTLKSFRET</sequence>
<protein>
    <recommendedName>
        <fullName evidence="9">L-gulonate 3-dehydrogenase</fullName>
        <ecNumber evidence="8">1.1.1.45</ecNumber>
    </recommendedName>
    <alternativeName>
        <fullName evidence="9">L-gulonate 3-dehydrogenase</fullName>
    </alternativeName>
</protein>
<evidence type="ECO:0000256" key="2">
    <source>
        <dbReference type="ARBA" id="ARBA00009463"/>
    </source>
</evidence>
<evidence type="ECO:0000256" key="8">
    <source>
        <dbReference type="ARBA" id="ARBA00038962"/>
    </source>
</evidence>
<comment type="caution">
    <text evidence="13">The sequence shown here is derived from an EMBL/GenBank/DDBJ whole genome shotgun (WGS) entry which is preliminary data.</text>
</comment>
<dbReference type="PIRSF" id="PIRSF000105">
    <property type="entry name" value="HCDH"/>
    <property type="match status" value="1"/>
</dbReference>
<keyword evidence="6" id="KW-0560">Oxidoreductase</keyword>
<proteinExistence type="inferred from homology"/>
<dbReference type="GO" id="GO:0005737">
    <property type="term" value="C:cytoplasm"/>
    <property type="evidence" value="ECO:0007669"/>
    <property type="project" value="UniProtKB-SubCell"/>
</dbReference>
<dbReference type="Gene3D" id="3.40.50.720">
    <property type="entry name" value="NAD(P)-binding Rossmann-like Domain"/>
    <property type="match status" value="1"/>
</dbReference>
<comment type="subunit">
    <text evidence="3">Homodimer.</text>
</comment>
<evidence type="ECO:0000259" key="12">
    <source>
        <dbReference type="Pfam" id="PF02737"/>
    </source>
</evidence>
<gene>
    <name evidence="13" type="ORF">H8E19_12115</name>
</gene>
<evidence type="ECO:0000256" key="10">
    <source>
        <dbReference type="PIRSR" id="PIRSR000105-1"/>
    </source>
</evidence>
<dbReference type="InterPro" id="IPR006108">
    <property type="entry name" value="3HC_DH_C"/>
</dbReference>
<comment type="subcellular location">
    <subcellularLocation>
        <location evidence="1">Cytoplasm</location>
    </subcellularLocation>
</comment>
<dbReference type="SUPFAM" id="SSF51735">
    <property type="entry name" value="NAD(P)-binding Rossmann-fold domains"/>
    <property type="match status" value="1"/>
</dbReference>
<evidence type="ECO:0000256" key="5">
    <source>
        <dbReference type="ARBA" id="ARBA00022553"/>
    </source>
</evidence>
<dbReference type="PANTHER" id="PTHR48075">
    <property type="entry name" value="3-HYDROXYACYL-COA DEHYDROGENASE FAMILY PROTEIN"/>
    <property type="match status" value="1"/>
</dbReference>
<keyword evidence="5" id="KW-0597">Phosphoprotein</keyword>
<keyword evidence="4" id="KW-0963">Cytoplasm</keyword>
<feature type="domain" description="3-hydroxyacyl-CoA dehydrogenase C-terminal" evidence="11">
    <location>
        <begin position="191"/>
        <end position="290"/>
    </location>
</feature>
<dbReference type="Pfam" id="PF02737">
    <property type="entry name" value="3HCDH_N"/>
    <property type="match status" value="1"/>
</dbReference>
<evidence type="ECO:0000313" key="14">
    <source>
        <dbReference type="Proteomes" id="UP000650524"/>
    </source>
</evidence>
<dbReference type="GO" id="GO:0006631">
    <property type="term" value="P:fatty acid metabolic process"/>
    <property type="evidence" value="ECO:0007669"/>
    <property type="project" value="InterPro"/>
</dbReference>
<dbReference type="AlphaFoldDB" id="A0A8J6MZL1"/>
<dbReference type="PANTHER" id="PTHR48075:SF1">
    <property type="entry name" value="LAMBDA-CRYSTALLIN HOMOLOG"/>
    <property type="match status" value="1"/>
</dbReference>
<evidence type="ECO:0000256" key="9">
    <source>
        <dbReference type="ARBA" id="ARBA00042709"/>
    </source>
</evidence>
<evidence type="ECO:0000256" key="4">
    <source>
        <dbReference type="ARBA" id="ARBA00022490"/>
    </source>
</evidence>
<dbReference type="InterPro" id="IPR022694">
    <property type="entry name" value="3-OHacyl-CoA_DH"/>
</dbReference>
<dbReference type="EC" id="1.1.1.45" evidence="8"/>
<feature type="domain" description="3-hydroxyacyl-CoA dehydrogenase NAD binding" evidence="12">
    <location>
        <begin position="10"/>
        <end position="189"/>
    </location>
</feature>
<evidence type="ECO:0000313" key="13">
    <source>
        <dbReference type="EMBL" id="MBC8178142.1"/>
    </source>
</evidence>
<dbReference type="GO" id="GO:0070403">
    <property type="term" value="F:NAD+ binding"/>
    <property type="evidence" value="ECO:0007669"/>
    <property type="project" value="InterPro"/>
</dbReference>
<dbReference type="Proteomes" id="UP000650524">
    <property type="component" value="Unassembled WGS sequence"/>
</dbReference>
<dbReference type="Pfam" id="PF00725">
    <property type="entry name" value="3HCDH"/>
    <property type="match status" value="1"/>
</dbReference>
<feature type="site" description="Important for catalytic activity" evidence="10">
    <location>
        <position position="145"/>
    </location>
</feature>
<evidence type="ECO:0000256" key="6">
    <source>
        <dbReference type="ARBA" id="ARBA00023002"/>
    </source>
</evidence>
<dbReference type="Gene3D" id="1.10.1040.10">
    <property type="entry name" value="N-(1-d-carboxylethyl)-l-norvaline Dehydrogenase, domain 2"/>
    <property type="match status" value="1"/>
</dbReference>
<dbReference type="InterPro" id="IPR013328">
    <property type="entry name" value="6PGD_dom2"/>
</dbReference>
<evidence type="ECO:0000259" key="11">
    <source>
        <dbReference type="Pfam" id="PF00725"/>
    </source>
</evidence>
<dbReference type="GO" id="GO:0050104">
    <property type="term" value="F:L-gulonate 3-dehydrogenase activity"/>
    <property type="evidence" value="ECO:0007669"/>
    <property type="project" value="UniProtKB-EC"/>
</dbReference>
<evidence type="ECO:0000256" key="1">
    <source>
        <dbReference type="ARBA" id="ARBA00004496"/>
    </source>
</evidence>
<dbReference type="SUPFAM" id="SSF48179">
    <property type="entry name" value="6-phosphogluconate dehydrogenase C-terminal domain-like"/>
    <property type="match status" value="1"/>
</dbReference>
<organism evidence="13 14">
    <name type="scientific">Candidatus Desulfacyla euxinica</name>
    <dbReference type="NCBI Taxonomy" id="2841693"/>
    <lineage>
        <taxon>Bacteria</taxon>
        <taxon>Deltaproteobacteria</taxon>
        <taxon>Candidatus Desulfacyla</taxon>
    </lineage>
</organism>
<accession>A0A8J6MZL1</accession>
<comment type="similarity">
    <text evidence="2">Belongs to the 3-hydroxyacyl-CoA dehydrogenase family.</text>
</comment>
<keyword evidence="7" id="KW-0520">NAD</keyword>
<dbReference type="InterPro" id="IPR036291">
    <property type="entry name" value="NAD(P)-bd_dom_sf"/>
</dbReference>
<dbReference type="InterPro" id="IPR008927">
    <property type="entry name" value="6-PGluconate_DH-like_C_sf"/>
</dbReference>
<reference evidence="13 14" key="1">
    <citation type="submission" date="2020-08" db="EMBL/GenBank/DDBJ databases">
        <title>Bridging the membrane lipid divide: bacteria of the FCB group superphylum have the potential to synthesize archaeal ether lipids.</title>
        <authorList>
            <person name="Villanueva L."/>
            <person name="Von Meijenfeldt F.A.B."/>
            <person name="Westbye A.B."/>
            <person name="Yadav S."/>
            <person name="Hopmans E.C."/>
            <person name="Dutilh B.E."/>
            <person name="Sinninghe Damste J.S."/>
        </authorList>
    </citation>
    <scope>NUCLEOTIDE SEQUENCE [LARGE SCALE GENOMIC DNA]</scope>
    <source>
        <strain evidence="13">NIOZ-UU27</strain>
    </source>
</reference>
<dbReference type="InterPro" id="IPR006176">
    <property type="entry name" value="3-OHacyl-CoA_DH_NAD-bd"/>
</dbReference>
<evidence type="ECO:0000256" key="7">
    <source>
        <dbReference type="ARBA" id="ARBA00023027"/>
    </source>
</evidence>